<protein>
    <submittedName>
        <fullName evidence="1">Uncharacterized protein</fullName>
    </submittedName>
</protein>
<sequence length="690" mass="78931">MPNARAKDDIWNGELVKRMNAHEHLGGELLQEEDVIAADGSPAKLRKCGLLDVGFDGAQIWNHKQYSMGFLVMRYWDVPFEIRGKAAFTMLLGLYPEDVKQGKMQDIFMAPFVEEMLKLGTEGMWVYDSYLQKRYESKWFLGTVSADTPARNTIGKFSGVSGYRADYRSLFEGAKFSNINSEGTYFTGYVSPVKQRMFFGDRTVLAYDASLILNHAKSLDLARRVQDGVVINGTLQKLPANVAGRHGIPPLASLSYFDLHFGYLLPWIHAGPWGILKNFWKHLLRDYTGQAPALVISKAGRKQMSERAKYLVLTSDMGRPYTDIVKYKGTWVMENWLHWAETFSPVIVHDILQQECPEALEAWMNLRKAFLHYLCSHGWYDHMNADEKEKACCDAKVSIREYARFVEEKLGIQYCTINLRLLAVHSYDQEIQTGPIKHTLEFWVERAIQRYKKWVKDRVVNNPDIFLGQGYLLECALNVASAGERDVQKMFPRAGRVAHEDTMMDDDGQYIHLVGPGKYVKVEETFVDKLHVLQEFLRGIGRNDIAAGLQMASRPVSVHVFQRAQIELEVFHSKEYHRTTTRCSHHVCYQLKDDAPSTKRFGRVVRYYKMDAFLGTSLSSTVRFCEMDSFEVTTTPADKALGYDTVSTSSPGTKFVSLDAFRRKVIFFEPPACSDRNEARVLQCWTKGRV</sequence>
<evidence type="ECO:0000313" key="1">
    <source>
        <dbReference type="EMBL" id="CAD8430831.1"/>
    </source>
</evidence>
<dbReference type="AlphaFoldDB" id="A0A7S0CSY7"/>
<name>A0A7S0CSY7_MICPS</name>
<dbReference type="EMBL" id="HBEN01001384">
    <property type="protein sequence ID" value="CAD8430831.1"/>
    <property type="molecule type" value="Transcribed_RNA"/>
</dbReference>
<organism evidence="1">
    <name type="scientific">Micromonas pusilla</name>
    <name type="common">Picoplanktonic green alga</name>
    <name type="synonym">Chromulina pusilla</name>
    <dbReference type="NCBI Taxonomy" id="38833"/>
    <lineage>
        <taxon>Eukaryota</taxon>
        <taxon>Viridiplantae</taxon>
        <taxon>Chlorophyta</taxon>
        <taxon>Mamiellophyceae</taxon>
        <taxon>Mamiellales</taxon>
        <taxon>Mamiellaceae</taxon>
        <taxon>Micromonas</taxon>
    </lineage>
</organism>
<accession>A0A7S0CSY7</accession>
<reference evidence="1" key="1">
    <citation type="submission" date="2021-01" db="EMBL/GenBank/DDBJ databases">
        <authorList>
            <person name="Corre E."/>
            <person name="Pelletier E."/>
            <person name="Niang G."/>
            <person name="Scheremetjew M."/>
            <person name="Finn R."/>
            <person name="Kale V."/>
            <person name="Holt S."/>
            <person name="Cochrane G."/>
            <person name="Meng A."/>
            <person name="Brown T."/>
            <person name="Cohen L."/>
        </authorList>
    </citation>
    <scope>NUCLEOTIDE SEQUENCE</scope>
    <source>
        <strain evidence="1">CCAC1681</strain>
    </source>
</reference>
<proteinExistence type="predicted"/>
<gene>
    <name evidence="1" type="ORF">MSP1401_LOCUS1143</name>
</gene>